<keyword evidence="3" id="KW-0804">Transcription</keyword>
<sequence>MSLGEECCSPNTEDVDCQQLVSDPLLVNDFKSRKRKYRDKIASDKKRTKHQLLAHDTADATESGATNFANNDIHSVKNYADTVESNELKNVSDGMDDKIERNTEKNKLTPQNVKNILRHVITNEYVLTMVQNTMKSENNDSDELDESSFEPKLTRSKAKELREKQHTLPWPVSSPIKKKETLSKKILEAEFSDENSSDEDYKPNEDDCASEEELLLPKSVESELTANPIIISEELAKDESGDAATKEIFNDDGIALRTRSKLSLNDTSLEAIEASFIAPDITVDMYDTNCDNEEWKKFLCELSKPFDSEVVVQPPGEVDDADDDPEYNFLEEEEPDEMDLQYDKRNVKITRDELSDLMAEILESAQYEYNDCDEEDENAAYKRTETPCVPNVYIDNVESQWMNFDERLQLEEQMRMYVQLLTQSYLLSFGIPELTYINVSAKLFLDEIKMFASRENATNTTSAFYAHNLDDALGILDDYENNRSRIQLRNSKSNKSSSNKLCMPSYQVQKTILDSKVFIYPELLPITGFQRQIQKKKTYYSAAEDHLIALGLEQFSCFENPMHYISSLLVPTKTEYQLKIRIKNCKNKVDADNPIKYFHVHKEAPPLQRVIRIFDPHNVKTPKEYPLDILPKWSKTLCSISPSSNMPLIAPSQNTSISPPVAISPIVCKAPDRKRYSPILPRVSHISPLKQISPILRKYNQQRRIIPIIPFNANSACKVKPLGFAKRQGIKLPVLQPKPSVLNFVETLPTKAPEQSKTIVLSNQNISTTVRNDEVNGCLTKNTSIVCNSVTTNGIESEKIQPVVTAKNNESQVTPEGEVSEEPDEDVLDDEQDLAALMAASSTICKKKESASKKRNKLHRDLEASLILLQPNLIENDPKKEEREALFANSYLLRVTEALKNDPETCEKFLKVLCKHQYSARSPVKLYFELKEILKDYPCLVDDFIAFLHPEQAKDCGKYKEYVILRKIREFLRKIEIHFSNQPQHLLKILKTFAQLRRQTDLTSSVVLNALQPLLRNQSHLMEELSHLCPDASPPE</sequence>
<proteinExistence type="predicted"/>
<evidence type="ECO:0000256" key="1">
    <source>
        <dbReference type="ARBA" id="ARBA00004123"/>
    </source>
</evidence>
<reference evidence="7 8" key="1">
    <citation type="submission" date="2013-11" db="EMBL/GenBank/DDBJ databases">
        <title>Genome sequencing of Stegodyphus mimosarum.</title>
        <authorList>
            <person name="Bechsgaard J."/>
        </authorList>
    </citation>
    <scope>NUCLEOTIDE SEQUENCE [LARGE SCALE GENOMIC DNA]</scope>
</reference>
<dbReference type="SUPFAM" id="SSF47762">
    <property type="entry name" value="PAH2 domain"/>
    <property type="match status" value="1"/>
</dbReference>
<dbReference type="GO" id="GO:0005634">
    <property type="term" value="C:nucleus"/>
    <property type="evidence" value="ECO:0007669"/>
    <property type="project" value="UniProtKB-SubCell"/>
</dbReference>
<evidence type="ECO:0000256" key="6">
    <source>
        <dbReference type="SAM" id="MobiDB-lite"/>
    </source>
</evidence>
<dbReference type="InterPro" id="IPR052435">
    <property type="entry name" value="YY1-Transcr_Regul"/>
</dbReference>
<evidence type="ECO:0000256" key="2">
    <source>
        <dbReference type="ARBA" id="ARBA00023015"/>
    </source>
</evidence>
<dbReference type="PROSITE" id="PS51477">
    <property type="entry name" value="PAH"/>
    <property type="match status" value="1"/>
</dbReference>
<dbReference type="Proteomes" id="UP000054359">
    <property type="component" value="Unassembled WGS sequence"/>
</dbReference>
<dbReference type="GO" id="GO:0006355">
    <property type="term" value="P:regulation of DNA-templated transcription"/>
    <property type="evidence" value="ECO:0007669"/>
    <property type="project" value="InterPro"/>
</dbReference>
<name>A0A087T156_STEMI</name>
<protein>
    <submittedName>
        <fullName evidence="7">GON-4-like protein</fullName>
    </submittedName>
</protein>
<comment type="subcellular location">
    <subcellularLocation>
        <location evidence="1 5">Nucleus</location>
    </subcellularLocation>
</comment>
<organism evidence="7 8">
    <name type="scientific">Stegodyphus mimosarum</name>
    <name type="common">African social velvet spider</name>
    <dbReference type="NCBI Taxonomy" id="407821"/>
    <lineage>
        <taxon>Eukaryota</taxon>
        <taxon>Metazoa</taxon>
        <taxon>Ecdysozoa</taxon>
        <taxon>Arthropoda</taxon>
        <taxon>Chelicerata</taxon>
        <taxon>Arachnida</taxon>
        <taxon>Araneae</taxon>
        <taxon>Araneomorphae</taxon>
        <taxon>Entelegynae</taxon>
        <taxon>Eresoidea</taxon>
        <taxon>Eresidae</taxon>
        <taxon>Stegodyphus</taxon>
    </lineage>
</organism>
<dbReference type="EMBL" id="KK112919">
    <property type="protein sequence ID" value="KFM58845.1"/>
    <property type="molecule type" value="Genomic_DNA"/>
</dbReference>
<dbReference type="AlphaFoldDB" id="A0A087T156"/>
<feature type="region of interest" description="Disordered" evidence="6">
    <location>
        <begin position="136"/>
        <end position="174"/>
    </location>
</feature>
<keyword evidence="4 5" id="KW-0539">Nucleus</keyword>
<dbReference type="Gene3D" id="1.20.1160.11">
    <property type="entry name" value="Paired amphipathic helix"/>
    <property type="match status" value="1"/>
</dbReference>
<feature type="compositionally biased region" description="Acidic residues" evidence="6">
    <location>
        <begin position="139"/>
        <end position="148"/>
    </location>
</feature>
<feature type="compositionally biased region" description="Basic and acidic residues" evidence="6">
    <location>
        <begin position="157"/>
        <end position="166"/>
    </location>
</feature>
<evidence type="ECO:0000256" key="3">
    <source>
        <dbReference type="ARBA" id="ARBA00023163"/>
    </source>
</evidence>
<dbReference type="OrthoDB" id="6257037at2759"/>
<dbReference type="GO" id="GO:0003712">
    <property type="term" value="F:transcription coregulator activity"/>
    <property type="evidence" value="ECO:0007669"/>
    <property type="project" value="TreeGrafter"/>
</dbReference>
<evidence type="ECO:0000256" key="5">
    <source>
        <dbReference type="PROSITE-ProRule" id="PRU00810"/>
    </source>
</evidence>
<dbReference type="OMA" id="SVEYIML"/>
<gene>
    <name evidence="7" type="ORF">X975_03004</name>
</gene>
<evidence type="ECO:0000313" key="8">
    <source>
        <dbReference type="Proteomes" id="UP000054359"/>
    </source>
</evidence>
<keyword evidence="2" id="KW-0805">Transcription regulation</keyword>
<feature type="region of interest" description="Disordered" evidence="6">
    <location>
        <begin position="189"/>
        <end position="209"/>
    </location>
</feature>
<dbReference type="InterPro" id="IPR036600">
    <property type="entry name" value="PAH_sf"/>
</dbReference>
<keyword evidence="8" id="KW-1185">Reference proteome</keyword>
<feature type="non-terminal residue" evidence="7">
    <location>
        <position position="1036"/>
    </location>
</feature>
<dbReference type="PANTHER" id="PTHR16088:SF3">
    <property type="entry name" value="GON-4-LIKE PROTEIN"/>
    <property type="match status" value="1"/>
</dbReference>
<dbReference type="Pfam" id="PF02671">
    <property type="entry name" value="PAH"/>
    <property type="match status" value="1"/>
</dbReference>
<accession>A0A087T156</accession>
<dbReference type="PANTHER" id="PTHR16088">
    <property type="entry name" value="YY1 ASSOCIATED PROTEIN-RELATED"/>
    <property type="match status" value="1"/>
</dbReference>
<dbReference type="STRING" id="407821.A0A087T156"/>
<evidence type="ECO:0000256" key="4">
    <source>
        <dbReference type="ARBA" id="ARBA00023242"/>
    </source>
</evidence>
<dbReference type="InterPro" id="IPR003822">
    <property type="entry name" value="PAH"/>
</dbReference>
<evidence type="ECO:0000313" key="7">
    <source>
        <dbReference type="EMBL" id="KFM58845.1"/>
    </source>
</evidence>